<feature type="region of interest" description="Disordered" evidence="1">
    <location>
        <begin position="35"/>
        <end position="75"/>
    </location>
</feature>
<dbReference type="Proteomes" id="UP000574390">
    <property type="component" value="Unassembled WGS sequence"/>
</dbReference>
<protein>
    <submittedName>
        <fullName evidence="2">Uncharacterized protein</fullName>
    </submittedName>
</protein>
<dbReference type="AlphaFoldDB" id="A0A7J6N9C3"/>
<gene>
    <name evidence="2" type="ORF">FOZ62_001757</name>
</gene>
<comment type="caution">
    <text evidence="2">The sequence shown here is derived from an EMBL/GenBank/DDBJ whole genome shotgun (WGS) entry which is preliminary data.</text>
</comment>
<feature type="region of interest" description="Disordered" evidence="1">
    <location>
        <begin position="308"/>
        <end position="327"/>
    </location>
</feature>
<feature type="compositionally biased region" description="Polar residues" evidence="1">
    <location>
        <begin position="35"/>
        <end position="59"/>
    </location>
</feature>
<sequence length="354" mass="39024">MLALRCVDQREPISSSRPRFVDIVAELRHIVRQAEQVQGGATMSTPPSAAHRPSSTRSPTPVAVDAQQPEVSPQGSCRIAQMTPLGRPVFQGRLNSSVAHDLRLAVVTVFTGSGSPKIRAWWSIAVKPLATGELATHSTGEFFTKTEQTREGNELLVRDLRVTAVAMTIDAASVVKQNRSLVDESSRFNLGLVLLVHPEALFTYLHVLCWRSVPPQRQAVVLRFATLKFRDISYLAEVLRKRRRAGEDRASSTPVQQHNRVSPASSSQHGDGGESGVRVIRSVHPQQSASDKSVNDSVSYHRMEHVTIRPRQSPAAQTRAPVGIPDHSLENSAFQFNHMITGYDRSSIQNQTIQ</sequence>
<reference evidence="2 3" key="1">
    <citation type="submission" date="2020-04" db="EMBL/GenBank/DDBJ databases">
        <title>Perkinsus olseni comparative genomics.</title>
        <authorList>
            <person name="Bogema D.R."/>
        </authorList>
    </citation>
    <scope>NUCLEOTIDE SEQUENCE [LARGE SCALE GENOMIC DNA]</scope>
    <source>
        <strain evidence="2">ATCC PRA-205</strain>
    </source>
</reference>
<feature type="compositionally biased region" description="Polar residues" evidence="1">
    <location>
        <begin position="251"/>
        <end position="269"/>
    </location>
</feature>
<feature type="non-terminal residue" evidence="2">
    <location>
        <position position="1"/>
    </location>
</feature>
<organism evidence="2 3">
    <name type="scientific">Perkinsus olseni</name>
    <name type="common">Perkinsus atlanticus</name>
    <dbReference type="NCBI Taxonomy" id="32597"/>
    <lineage>
        <taxon>Eukaryota</taxon>
        <taxon>Sar</taxon>
        <taxon>Alveolata</taxon>
        <taxon>Perkinsozoa</taxon>
        <taxon>Perkinsea</taxon>
        <taxon>Perkinsida</taxon>
        <taxon>Perkinsidae</taxon>
        <taxon>Perkinsus</taxon>
    </lineage>
</organism>
<evidence type="ECO:0000256" key="1">
    <source>
        <dbReference type="SAM" id="MobiDB-lite"/>
    </source>
</evidence>
<proteinExistence type="predicted"/>
<feature type="region of interest" description="Disordered" evidence="1">
    <location>
        <begin position="245"/>
        <end position="276"/>
    </location>
</feature>
<dbReference type="EMBL" id="JABANM010037782">
    <property type="protein sequence ID" value="KAF4680493.1"/>
    <property type="molecule type" value="Genomic_DNA"/>
</dbReference>
<name>A0A7J6N9C3_PEROL</name>
<evidence type="ECO:0000313" key="2">
    <source>
        <dbReference type="EMBL" id="KAF4680493.1"/>
    </source>
</evidence>
<evidence type="ECO:0000313" key="3">
    <source>
        <dbReference type="Proteomes" id="UP000574390"/>
    </source>
</evidence>
<accession>A0A7J6N9C3</accession>